<protein>
    <submittedName>
        <fullName evidence="4">Transposon TX1 149 kDa protein</fullName>
    </submittedName>
</protein>
<organism evidence="4 5">
    <name type="scientific">Glycine soja</name>
    <name type="common">Wild soybean</name>
    <dbReference type="NCBI Taxonomy" id="3848"/>
    <lineage>
        <taxon>Eukaryota</taxon>
        <taxon>Viridiplantae</taxon>
        <taxon>Streptophyta</taxon>
        <taxon>Embryophyta</taxon>
        <taxon>Tracheophyta</taxon>
        <taxon>Spermatophyta</taxon>
        <taxon>Magnoliopsida</taxon>
        <taxon>eudicotyledons</taxon>
        <taxon>Gunneridae</taxon>
        <taxon>Pentapetalae</taxon>
        <taxon>rosids</taxon>
        <taxon>fabids</taxon>
        <taxon>Fabales</taxon>
        <taxon>Fabaceae</taxon>
        <taxon>Papilionoideae</taxon>
        <taxon>50 kb inversion clade</taxon>
        <taxon>NPAAA clade</taxon>
        <taxon>indigoferoid/millettioid clade</taxon>
        <taxon>Phaseoleae</taxon>
        <taxon>Glycine</taxon>
        <taxon>Glycine subgen. Soja</taxon>
    </lineage>
</organism>
<reference evidence="4 5" key="1">
    <citation type="submission" date="2018-09" db="EMBL/GenBank/DDBJ databases">
        <title>A high-quality reference genome of wild soybean provides a powerful tool to mine soybean genomes.</title>
        <authorList>
            <person name="Xie M."/>
            <person name="Chung C.Y.L."/>
            <person name="Li M.-W."/>
            <person name="Wong F.-L."/>
            <person name="Chan T.-F."/>
            <person name="Lam H.-M."/>
        </authorList>
    </citation>
    <scope>NUCLEOTIDE SEQUENCE [LARGE SCALE GENOMIC DNA]</scope>
    <source>
        <strain evidence="5">cv. W05</strain>
        <tissue evidence="4">Hypocotyl of etiolated seedlings</tissue>
    </source>
</reference>
<dbReference type="EMBL" id="QZWG01000003">
    <property type="protein sequence ID" value="RZC19349.1"/>
    <property type="molecule type" value="Genomic_DNA"/>
</dbReference>
<dbReference type="InterPro" id="IPR013210">
    <property type="entry name" value="LRR_N_plant-typ"/>
</dbReference>
<dbReference type="Pfam" id="PF00078">
    <property type="entry name" value="RVT_1"/>
    <property type="match status" value="1"/>
</dbReference>
<dbReference type="Gene3D" id="3.80.10.10">
    <property type="entry name" value="Ribonuclease Inhibitor"/>
    <property type="match status" value="1"/>
</dbReference>
<dbReference type="Proteomes" id="UP000289340">
    <property type="component" value="Chromosome 3"/>
</dbReference>
<evidence type="ECO:0000256" key="2">
    <source>
        <dbReference type="ARBA" id="ARBA00022737"/>
    </source>
</evidence>
<dbReference type="InterPro" id="IPR052343">
    <property type="entry name" value="Retrotransposon-Effector_Assoc"/>
</dbReference>
<dbReference type="Pfam" id="PF08263">
    <property type="entry name" value="LRRNT_2"/>
    <property type="match status" value="1"/>
</dbReference>
<name>A0A445L8C7_GLYSO</name>
<keyword evidence="1" id="KW-0433">Leucine-rich repeat</keyword>
<dbReference type="PANTHER" id="PTHR46890:SF50">
    <property type="entry name" value="RNA-DIRECTED DNA POLYMERASE, EUKARYOTA, REVERSE TRANSCRIPTASE ZINC-BINDING DOMAIN PROTEIN-RELATED"/>
    <property type="match status" value="1"/>
</dbReference>
<gene>
    <name evidence="4" type="ORF">D0Y65_006249</name>
</gene>
<dbReference type="SUPFAM" id="SSF56672">
    <property type="entry name" value="DNA/RNA polymerases"/>
    <property type="match status" value="1"/>
</dbReference>
<sequence>MLFCVITDYGNLSTIALSVKDPVSVKERREHFLQGLGLVDSSSKVCSQQKMSLDDSSISLGLERIRECSGAISNACILHTDEVVSEKLILSGGKAGSKEKISLDEFTGCPQDEAEANIQGKEHELSYTAHEHRPKEAWVAWSQLCASRDIGDFGIKDIKALNNALLIKWKCPFCQSQPETASHLFFTCDKVLPLWWEFFSWVKEDRVLHYSPMDNFLQHSTTAGRKDINSRWEIWWLVATKSIWKSRNDLVFHNHSFDISKLVDNSVFLTWTWLRGVGVVVFLMLGSCPLYLIRRSFSCVICSTPGNDTDQLSSLRFKEAVENNPFNVLASWNSSTHFCKWHGVTCSLKPQRVSALNLQGYALKGLITPEIGNLTLDASSTVKWSLSNGDVNARKVQNLKRELNALEVGFNDRTLSQDEVSLKKSLQDQLWNAAYAFESMLRQKARVKRLKEGDNNSNYFHRLINHRRIQNSIQGLLIDGVWVHDPSSVKNEALHYFKDRFSEENYTRPTLDGVQFPSLGQREKESLVAKFSELEIKSAVWDCGGDKSPDPDGLNFNFIKHFWETLKPEFIRFMDEFHINGTFPIGSNASFLALIPKVNDPQSFNDYRPIFLIGCVYKIMAKVKAKRLALVVPHLIDERQTTFMKGRHILHGVLIANEAIAEAKSKNKPCMVFKVDFEKAYDSVSWGFLDYMLMRMGFCERWQKWINGCLSTATISILINGSPSKEFATKKGLRQGDPLAPLLFNIVVEGLTALMRSAVSKNLFSRY</sequence>
<evidence type="ECO:0000313" key="4">
    <source>
        <dbReference type="EMBL" id="RZC19349.1"/>
    </source>
</evidence>
<accession>A0A445L8C7</accession>
<dbReference type="InterPro" id="IPR032675">
    <property type="entry name" value="LRR_dom_sf"/>
</dbReference>
<dbReference type="CDD" id="cd01650">
    <property type="entry name" value="RT_nLTR_like"/>
    <property type="match status" value="1"/>
</dbReference>
<evidence type="ECO:0000313" key="5">
    <source>
        <dbReference type="Proteomes" id="UP000289340"/>
    </source>
</evidence>
<proteinExistence type="predicted"/>
<keyword evidence="2" id="KW-0677">Repeat</keyword>
<dbReference type="PANTHER" id="PTHR46890">
    <property type="entry name" value="NON-LTR RETROLELEMENT REVERSE TRANSCRIPTASE-LIKE PROTEIN-RELATED"/>
    <property type="match status" value="1"/>
</dbReference>
<dbReference type="InterPro" id="IPR043502">
    <property type="entry name" value="DNA/RNA_pol_sf"/>
</dbReference>
<keyword evidence="5" id="KW-1185">Reference proteome</keyword>
<dbReference type="InterPro" id="IPR000477">
    <property type="entry name" value="RT_dom"/>
</dbReference>
<feature type="domain" description="Reverse transcriptase" evidence="3">
    <location>
        <begin position="576"/>
        <end position="767"/>
    </location>
</feature>
<dbReference type="PROSITE" id="PS50878">
    <property type="entry name" value="RT_POL"/>
    <property type="match status" value="1"/>
</dbReference>
<dbReference type="AlphaFoldDB" id="A0A445L8C7"/>
<evidence type="ECO:0000259" key="3">
    <source>
        <dbReference type="PROSITE" id="PS50878"/>
    </source>
</evidence>
<evidence type="ECO:0000256" key="1">
    <source>
        <dbReference type="ARBA" id="ARBA00022614"/>
    </source>
</evidence>
<comment type="caution">
    <text evidence="4">The sequence shown here is derived from an EMBL/GenBank/DDBJ whole genome shotgun (WGS) entry which is preliminary data.</text>
</comment>